<dbReference type="Proteomes" id="UP000035642">
    <property type="component" value="Unassembled WGS sequence"/>
</dbReference>
<evidence type="ECO:0000313" key="1">
    <source>
        <dbReference type="Proteomes" id="UP000035642"/>
    </source>
</evidence>
<evidence type="ECO:0000313" key="2">
    <source>
        <dbReference type="WBParaSite" id="ACAC_0000108801-mRNA-1"/>
    </source>
</evidence>
<organism evidence="1 2">
    <name type="scientific">Angiostrongylus cantonensis</name>
    <name type="common">Rat lungworm</name>
    <dbReference type="NCBI Taxonomy" id="6313"/>
    <lineage>
        <taxon>Eukaryota</taxon>
        <taxon>Metazoa</taxon>
        <taxon>Ecdysozoa</taxon>
        <taxon>Nematoda</taxon>
        <taxon>Chromadorea</taxon>
        <taxon>Rhabditida</taxon>
        <taxon>Rhabditina</taxon>
        <taxon>Rhabditomorpha</taxon>
        <taxon>Strongyloidea</taxon>
        <taxon>Metastrongylidae</taxon>
        <taxon>Angiostrongylus</taxon>
    </lineage>
</organism>
<dbReference type="AlphaFoldDB" id="A0A0K0CUY8"/>
<protein>
    <submittedName>
        <fullName evidence="2">Uncharacterized protein</fullName>
    </submittedName>
</protein>
<keyword evidence="1" id="KW-1185">Reference proteome</keyword>
<reference evidence="1" key="1">
    <citation type="submission" date="2012-09" db="EMBL/GenBank/DDBJ databases">
        <authorList>
            <person name="Martin A.A."/>
        </authorList>
    </citation>
    <scope>NUCLEOTIDE SEQUENCE</scope>
</reference>
<accession>A0A0K0CUY8</accession>
<reference evidence="2" key="2">
    <citation type="submission" date="2017-02" db="UniProtKB">
        <authorList>
            <consortium name="WormBaseParasite"/>
        </authorList>
    </citation>
    <scope>IDENTIFICATION</scope>
</reference>
<proteinExistence type="predicted"/>
<name>A0A0K0CUY8_ANGCA</name>
<dbReference type="WBParaSite" id="ACAC_0000108801-mRNA-1">
    <property type="protein sequence ID" value="ACAC_0000108801-mRNA-1"/>
    <property type="gene ID" value="ACAC_0000108801"/>
</dbReference>
<sequence>MHPTQRRHLKGHQVYAFFHKLSRRITLSSTYKSIGERCKPAADTGYHYENLRQNHRIKRLSAYDPRNLLFPTETDEIPQNRLRSFRPKLSVVLSEAARSTKINGRNISLWLGDGFVRIPKRPVIATAQVVPTSAEQNIELADYDVTAREEGLSFDILFVLLMQSERSNTPPECFVGGRRSQRAASNVTGD</sequence>